<evidence type="ECO:0000256" key="3">
    <source>
        <dbReference type="ARBA" id="ARBA00022801"/>
    </source>
</evidence>
<evidence type="ECO:0000313" key="8">
    <source>
        <dbReference type="Proteomes" id="UP000199476"/>
    </source>
</evidence>
<dbReference type="SMART" id="SM00226">
    <property type="entry name" value="LMWPc"/>
    <property type="match status" value="1"/>
</dbReference>
<dbReference type="GO" id="GO:0016861">
    <property type="term" value="F:intramolecular oxidoreductase activity, interconverting aldoses and ketoses"/>
    <property type="evidence" value="ECO:0007669"/>
    <property type="project" value="UniProtKB-ARBA"/>
</dbReference>
<evidence type="ECO:0000256" key="5">
    <source>
        <dbReference type="PIRSR" id="PIRSR617867-1"/>
    </source>
</evidence>
<dbReference type="InterPro" id="IPR017867">
    <property type="entry name" value="Tyr_phospatase_low_mol_wt"/>
</dbReference>
<dbReference type="RefSeq" id="WP_089757879.1">
    <property type="nucleotide sequence ID" value="NZ_FNGO01000002.1"/>
</dbReference>
<accession>A0A1G9HWE1</accession>
<dbReference type="InterPro" id="IPR004785">
    <property type="entry name" value="RpiB"/>
</dbReference>
<dbReference type="Gene3D" id="3.40.50.2300">
    <property type="match status" value="1"/>
</dbReference>
<dbReference type="Pfam" id="PF02502">
    <property type="entry name" value="LacAB_rpiB"/>
    <property type="match status" value="1"/>
</dbReference>
<gene>
    <name evidence="7" type="ORF">SAMN04488692_10250</name>
</gene>
<dbReference type="InterPro" id="IPR036196">
    <property type="entry name" value="Ptyr_pPase_sf"/>
</dbReference>
<dbReference type="EMBL" id="FNGO01000002">
    <property type="protein sequence ID" value="SDL17288.1"/>
    <property type="molecule type" value="Genomic_DNA"/>
</dbReference>
<dbReference type="NCBIfam" id="NF004051">
    <property type="entry name" value="PRK05571.1"/>
    <property type="match status" value="1"/>
</dbReference>
<dbReference type="NCBIfam" id="TIGR01120">
    <property type="entry name" value="rpiB"/>
    <property type="match status" value="1"/>
</dbReference>
<proteinExistence type="inferred from homology"/>
<dbReference type="InterPro" id="IPR023485">
    <property type="entry name" value="Ptyr_pPase"/>
</dbReference>
<keyword evidence="3" id="KW-0378">Hydrolase</keyword>
<protein>
    <submittedName>
        <fullName evidence="7">Ribose-5-phosphate isomerase</fullName>
    </submittedName>
</protein>
<dbReference type="Proteomes" id="UP000199476">
    <property type="component" value="Unassembled WGS sequence"/>
</dbReference>
<dbReference type="SUPFAM" id="SSF52788">
    <property type="entry name" value="Phosphotyrosine protein phosphatases I"/>
    <property type="match status" value="1"/>
</dbReference>
<dbReference type="Gene3D" id="3.40.1400.10">
    <property type="entry name" value="Sugar-phosphate isomerase, RpiB/LacA/LacB"/>
    <property type="match status" value="1"/>
</dbReference>
<evidence type="ECO:0000256" key="2">
    <source>
        <dbReference type="ARBA" id="ARBA00011063"/>
    </source>
</evidence>
<organism evidence="7 8">
    <name type="scientific">Halarsenatibacter silvermanii</name>
    <dbReference type="NCBI Taxonomy" id="321763"/>
    <lineage>
        <taxon>Bacteria</taxon>
        <taxon>Bacillati</taxon>
        <taxon>Bacillota</taxon>
        <taxon>Clostridia</taxon>
        <taxon>Halanaerobiales</taxon>
        <taxon>Halarsenatibacteraceae</taxon>
        <taxon>Halarsenatibacter</taxon>
    </lineage>
</organism>
<feature type="domain" description="Phosphotyrosine protein phosphatase I" evidence="6">
    <location>
        <begin position="2"/>
        <end position="144"/>
    </location>
</feature>
<evidence type="ECO:0000256" key="4">
    <source>
        <dbReference type="ARBA" id="ARBA00023235"/>
    </source>
</evidence>
<dbReference type="CDD" id="cd16344">
    <property type="entry name" value="LMWPAP"/>
    <property type="match status" value="1"/>
</dbReference>
<dbReference type="STRING" id="321763.SAMN04488692_10250"/>
<dbReference type="GO" id="GO:0004725">
    <property type="term" value="F:protein tyrosine phosphatase activity"/>
    <property type="evidence" value="ECO:0007669"/>
    <property type="project" value="InterPro"/>
</dbReference>
<dbReference type="InterPro" id="IPR036569">
    <property type="entry name" value="RpiB_LacA_LacB_sf"/>
</dbReference>
<sequence>MKQIILVCTGNTCRSPMAVELLRKKFADDSDYSFSSAGLTAIRGGRMDERAKMALKKTGIEPDEHSSRPLDKDLVKRSDLILTMTASQAREIKERYPQKEEYVFSLGEFTEDGRDVNDPFGGSQSTYEKTREQMEKMMEEISSRLADFFTETTKTPKEAGKFDTRSDRMVIAAGSDHAGFSLKEEIIDWLEEEGYKVTDVGVDQEKESVDYPDYASRVAEKVAAGEAQLGLLICGTGLGMSMTANKYAGVRAARCHDTYSARMARSHNDASILTMGERVIGTGLAKDVVKAFISTDFSGGRHARRVDKMENKGEMNE</sequence>
<keyword evidence="8" id="KW-1185">Reference proteome</keyword>
<feature type="active site" description="Nucleophile" evidence="5">
    <location>
        <position position="8"/>
    </location>
</feature>
<dbReference type="OrthoDB" id="1778624at2"/>
<feature type="active site" description="Proton donor" evidence="5">
    <location>
        <position position="118"/>
    </location>
</feature>
<keyword evidence="4 7" id="KW-0413">Isomerase</keyword>
<evidence type="ECO:0000313" key="7">
    <source>
        <dbReference type="EMBL" id="SDL17288.1"/>
    </source>
</evidence>
<evidence type="ECO:0000259" key="6">
    <source>
        <dbReference type="SMART" id="SM00226"/>
    </source>
</evidence>
<dbReference type="InterPro" id="IPR003500">
    <property type="entry name" value="RpiB_LacA_LacB"/>
</dbReference>
<dbReference type="PANTHER" id="PTHR43732:SF1">
    <property type="entry name" value="RIBOSE 5-PHOSPHATE ISOMERASE"/>
    <property type="match status" value="1"/>
</dbReference>
<dbReference type="Pfam" id="PF01451">
    <property type="entry name" value="LMWPc"/>
    <property type="match status" value="1"/>
</dbReference>
<dbReference type="GO" id="GO:0005975">
    <property type="term" value="P:carbohydrate metabolic process"/>
    <property type="evidence" value="ECO:0007669"/>
    <property type="project" value="InterPro"/>
</dbReference>
<dbReference type="SUPFAM" id="SSF89623">
    <property type="entry name" value="Ribose/Galactose isomerase RpiB/AlsB"/>
    <property type="match status" value="1"/>
</dbReference>
<name>A0A1G9HWE1_9FIRM</name>
<feature type="active site" evidence="5">
    <location>
        <position position="14"/>
    </location>
</feature>
<comment type="similarity">
    <text evidence="1">Belongs to the LacAB/RpiB family.</text>
</comment>
<dbReference type="NCBIfam" id="TIGR00689">
    <property type="entry name" value="rpiB_lacA_lacB"/>
    <property type="match status" value="1"/>
</dbReference>
<dbReference type="AlphaFoldDB" id="A0A1G9HWE1"/>
<evidence type="ECO:0000256" key="1">
    <source>
        <dbReference type="ARBA" id="ARBA00008754"/>
    </source>
</evidence>
<reference evidence="7 8" key="1">
    <citation type="submission" date="2016-10" db="EMBL/GenBank/DDBJ databases">
        <authorList>
            <person name="de Groot N.N."/>
        </authorList>
    </citation>
    <scope>NUCLEOTIDE SEQUENCE [LARGE SCALE GENOMIC DNA]</scope>
    <source>
        <strain evidence="7 8">SLAS-1</strain>
    </source>
</reference>
<dbReference type="PANTHER" id="PTHR43732">
    <property type="entry name" value="RIBOSE 5-PHOSPHATE ISOMERASE-RELATED"/>
    <property type="match status" value="1"/>
</dbReference>
<dbReference type="PRINTS" id="PR00719">
    <property type="entry name" value="LMWPTPASE"/>
</dbReference>
<comment type="similarity">
    <text evidence="2">Belongs to the low molecular weight phosphotyrosine protein phosphatase family.</text>
</comment>
<dbReference type="InterPro" id="IPR051812">
    <property type="entry name" value="SPI_LacAB/RpiB"/>
</dbReference>